<gene>
    <name evidence="3" type="ORF">BU16DRAFT_561628</name>
</gene>
<evidence type="ECO:0000313" key="4">
    <source>
        <dbReference type="Proteomes" id="UP000799750"/>
    </source>
</evidence>
<dbReference type="GO" id="GO:0006357">
    <property type="term" value="P:regulation of transcription by RNA polymerase II"/>
    <property type="evidence" value="ECO:0007669"/>
    <property type="project" value="TreeGrafter"/>
</dbReference>
<dbReference type="PANTHER" id="PTHR30005">
    <property type="entry name" value="EXOPOLYPHOSPHATASE"/>
    <property type="match status" value="1"/>
</dbReference>
<dbReference type="Pfam" id="PF02541">
    <property type="entry name" value="Ppx-GppA"/>
    <property type="match status" value="1"/>
</dbReference>
<dbReference type="OrthoDB" id="2014654at2759"/>
<protein>
    <submittedName>
        <fullName evidence="3">Ppx-GppA-domain-containing protein</fullName>
    </submittedName>
</protein>
<accession>A0A6A6QSH9</accession>
<dbReference type="Gene3D" id="3.30.420.150">
    <property type="entry name" value="Exopolyphosphatase. Domain 2"/>
    <property type="match status" value="1"/>
</dbReference>
<reference evidence="3" key="1">
    <citation type="journal article" date="2020" name="Stud. Mycol.">
        <title>101 Dothideomycetes genomes: a test case for predicting lifestyles and emergence of pathogens.</title>
        <authorList>
            <person name="Haridas S."/>
            <person name="Albert R."/>
            <person name="Binder M."/>
            <person name="Bloem J."/>
            <person name="Labutti K."/>
            <person name="Salamov A."/>
            <person name="Andreopoulos B."/>
            <person name="Baker S."/>
            <person name="Barry K."/>
            <person name="Bills G."/>
            <person name="Bluhm B."/>
            <person name="Cannon C."/>
            <person name="Castanera R."/>
            <person name="Culley D."/>
            <person name="Daum C."/>
            <person name="Ezra D."/>
            <person name="Gonzalez J."/>
            <person name="Henrissat B."/>
            <person name="Kuo A."/>
            <person name="Liang C."/>
            <person name="Lipzen A."/>
            <person name="Lutzoni F."/>
            <person name="Magnuson J."/>
            <person name="Mondo S."/>
            <person name="Nolan M."/>
            <person name="Ohm R."/>
            <person name="Pangilinan J."/>
            <person name="Park H.-J."/>
            <person name="Ramirez L."/>
            <person name="Alfaro M."/>
            <person name="Sun H."/>
            <person name="Tritt A."/>
            <person name="Yoshinaga Y."/>
            <person name="Zwiers L.-H."/>
            <person name="Turgeon B."/>
            <person name="Goodwin S."/>
            <person name="Spatafora J."/>
            <person name="Crous P."/>
            <person name="Grigoriev I."/>
        </authorList>
    </citation>
    <scope>NUCLEOTIDE SEQUENCE</scope>
    <source>
        <strain evidence="3">CBS 269.34</strain>
    </source>
</reference>
<evidence type="ECO:0000259" key="2">
    <source>
        <dbReference type="Pfam" id="PF23566"/>
    </source>
</evidence>
<dbReference type="InterPro" id="IPR050273">
    <property type="entry name" value="GppA/Ppx_hydrolase"/>
</dbReference>
<sequence>MESSENPDYHGLVDMGSNGIRFSITSLSPLTRRILPTIYTDRAAISLYDAQYPEGSSTRLPIPDPTISAVVQSLLRFKSTCTDYGVPPSQIRLLATEATRTAPNSSAFRNQIHDATGWTVELLPKEEEGRVGAYGVASSYSAVNGLVMDLGGGSTQITWLTTHSGDIQMSPAGSISLPYGAAALTHALSTTPHAAYREEVTAALRAAVASLAIPPSLLQSPKGLSLYLSGGGFRGWGFVLMSSHAISPYPIPIINGLHVTTSAFHNTAAVQAAVNLAMADSTPAIFRVSARRAGQVPAVAFLVSCLAAALPAIHDVYFCQGGVREGVHFASLTPAERALDPFVVATRDHAPASVAGLVELIEAAAPDSPIDEGMLTALAQAMYAHAALPKDIFAGAALRSTTTGLWAGTHGVSHQQRAVLALLLCERHGGVGRISPSEQEFYGRIVRLLPEGWAWWCVYLGRVAGVVASVYPAGVVRERRLAVKAAWGKGKKGEEVLRVDFRVEGAVEAVGGGDEGFRKAVKGVEKAGKRKNWVGDGKGWKVDVMVDGEAFEG</sequence>
<evidence type="ECO:0000313" key="3">
    <source>
        <dbReference type="EMBL" id="KAF2495345.1"/>
    </source>
</evidence>
<dbReference type="SUPFAM" id="SSF53067">
    <property type="entry name" value="Actin-like ATPase domain"/>
    <property type="match status" value="2"/>
</dbReference>
<name>A0A6A6QSH9_9PEZI</name>
<dbReference type="FunFam" id="3.30.420.40:FF:000191">
    <property type="entry name" value="Retrograde regulation protein 2"/>
    <property type="match status" value="1"/>
</dbReference>
<dbReference type="InterPro" id="IPR043129">
    <property type="entry name" value="ATPase_NBD"/>
</dbReference>
<dbReference type="Gene3D" id="3.30.420.40">
    <property type="match status" value="1"/>
</dbReference>
<keyword evidence="4" id="KW-1185">Reference proteome</keyword>
<dbReference type="AlphaFoldDB" id="A0A6A6QSH9"/>
<feature type="domain" description="Ppx/GppA phosphatase N-terminal" evidence="1">
    <location>
        <begin position="35"/>
        <end position="332"/>
    </location>
</feature>
<dbReference type="Pfam" id="PF23566">
    <property type="entry name" value="RTG2_C"/>
    <property type="match status" value="1"/>
</dbReference>
<evidence type="ECO:0000259" key="1">
    <source>
        <dbReference type="Pfam" id="PF02541"/>
    </source>
</evidence>
<proteinExistence type="predicted"/>
<dbReference type="PANTHER" id="PTHR30005:SF0">
    <property type="entry name" value="RETROGRADE REGULATION PROTEIN 2"/>
    <property type="match status" value="1"/>
</dbReference>
<feature type="domain" description="RTG2 C-terminal" evidence="2">
    <location>
        <begin position="340"/>
        <end position="547"/>
    </location>
</feature>
<organism evidence="3 4">
    <name type="scientific">Lophium mytilinum</name>
    <dbReference type="NCBI Taxonomy" id="390894"/>
    <lineage>
        <taxon>Eukaryota</taxon>
        <taxon>Fungi</taxon>
        <taxon>Dikarya</taxon>
        <taxon>Ascomycota</taxon>
        <taxon>Pezizomycotina</taxon>
        <taxon>Dothideomycetes</taxon>
        <taxon>Pleosporomycetidae</taxon>
        <taxon>Mytilinidiales</taxon>
        <taxon>Mytilinidiaceae</taxon>
        <taxon>Lophium</taxon>
    </lineage>
</organism>
<dbReference type="InterPro" id="IPR057512">
    <property type="entry name" value="RTG2_C"/>
</dbReference>
<dbReference type="Proteomes" id="UP000799750">
    <property type="component" value="Unassembled WGS sequence"/>
</dbReference>
<dbReference type="InterPro" id="IPR003695">
    <property type="entry name" value="Ppx_GppA_N"/>
</dbReference>
<dbReference type="EMBL" id="MU004189">
    <property type="protein sequence ID" value="KAF2495345.1"/>
    <property type="molecule type" value="Genomic_DNA"/>
</dbReference>